<protein>
    <submittedName>
        <fullName evidence="2">Peptidase S1 domain-containing protein</fullName>
    </submittedName>
</protein>
<reference evidence="2" key="1">
    <citation type="submission" date="2016-11" db="UniProtKB">
        <authorList>
            <consortium name="WormBaseParasite"/>
        </authorList>
    </citation>
    <scope>IDENTIFICATION</scope>
</reference>
<dbReference type="Proteomes" id="UP000095283">
    <property type="component" value="Unplaced"/>
</dbReference>
<dbReference type="InterPro" id="IPR009003">
    <property type="entry name" value="Peptidase_S1_PA"/>
</dbReference>
<accession>A0A1I7W6L0</accession>
<name>A0A1I7W6L0_HETBA</name>
<dbReference type="AlphaFoldDB" id="A0A1I7W6L0"/>
<proteinExistence type="predicted"/>
<evidence type="ECO:0000313" key="2">
    <source>
        <dbReference type="WBParaSite" id="Hba_00241"/>
    </source>
</evidence>
<keyword evidence="1" id="KW-1185">Reference proteome</keyword>
<sequence length="236" mass="26870">MVFYICCNDLSLNSYLSQMHDFDWIKTFLFFILEETGFKSCVRSLTPHYMVTFRHGTHLNYVKDSTVVRVLLISSGKQYDAVVTYICEEQDYVILKSNEEVVERECPIQQCDVMKRFVVCGFTKGLSELNFIRGTVYSVYPFVYENNGKQYGAFVYGTARTSLGDSGAACFGTYGLMAINLGTTTMPLKHHNEAISEAAVYSSNNYMIPASRLIETLWNQGNLLSDHIMKSVMWSI</sequence>
<evidence type="ECO:0000313" key="1">
    <source>
        <dbReference type="Proteomes" id="UP000095283"/>
    </source>
</evidence>
<dbReference type="SUPFAM" id="SSF50494">
    <property type="entry name" value="Trypsin-like serine proteases"/>
    <property type="match status" value="1"/>
</dbReference>
<organism evidence="1 2">
    <name type="scientific">Heterorhabditis bacteriophora</name>
    <name type="common">Entomopathogenic nematode worm</name>
    <dbReference type="NCBI Taxonomy" id="37862"/>
    <lineage>
        <taxon>Eukaryota</taxon>
        <taxon>Metazoa</taxon>
        <taxon>Ecdysozoa</taxon>
        <taxon>Nematoda</taxon>
        <taxon>Chromadorea</taxon>
        <taxon>Rhabditida</taxon>
        <taxon>Rhabditina</taxon>
        <taxon>Rhabditomorpha</taxon>
        <taxon>Strongyloidea</taxon>
        <taxon>Heterorhabditidae</taxon>
        <taxon>Heterorhabditis</taxon>
    </lineage>
</organism>
<dbReference type="WBParaSite" id="Hba_00241">
    <property type="protein sequence ID" value="Hba_00241"/>
    <property type="gene ID" value="Hba_00241"/>
</dbReference>